<evidence type="ECO:0000256" key="1">
    <source>
        <dbReference type="SAM" id="SignalP"/>
    </source>
</evidence>
<dbReference type="SUPFAM" id="SSF53850">
    <property type="entry name" value="Periplasmic binding protein-like II"/>
    <property type="match status" value="1"/>
</dbReference>
<gene>
    <name evidence="2" type="ORF">J2T09_001373</name>
</gene>
<evidence type="ECO:0000313" key="3">
    <source>
        <dbReference type="Proteomes" id="UP001241472"/>
    </source>
</evidence>
<dbReference type="PANTHER" id="PTHR42941">
    <property type="entry name" value="SLL1037 PROTEIN"/>
    <property type="match status" value="1"/>
</dbReference>
<dbReference type="InterPro" id="IPR011852">
    <property type="entry name" value="TRAP_TAXI"/>
</dbReference>
<keyword evidence="1" id="KW-0732">Signal</keyword>
<dbReference type="Proteomes" id="UP001241472">
    <property type="component" value="Unassembled WGS sequence"/>
</dbReference>
<dbReference type="RefSeq" id="WP_306832559.1">
    <property type="nucleotide sequence ID" value="NZ_JAUSRF010000004.1"/>
</dbReference>
<keyword evidence="3" id="KW-1185">Reference proteome</keyword>
<reference evidence="2 3" key="1">
    <citation type="submission" date="2023-07" db="EMBL/GenBank/DDBJ databases">
        <title>Sorghum-associated microbial communities from plants grown in Nebraska, USA.</title>
        <authorList>
            <person name="Schachtman D."/>
        </authorList>
    </citation>
    <scope>NUCLEOTIDE SEQUENCE [LARGE SCALE GENOMIC DNA]</scope>
    <source>
        <strain evidence="2 3">DS1307</strain>
    </source>
</reference>
<feature type="chain" id="PRO_5046234703" evidence="1">
    <location>
        <begin position="26"/>
        <end position="342"/>
    </location>
</feature>
<protein>
    <submittedName>
        <fullName evidence="2">TRAP transporter TAXI family solute receptor</fullName>
    </submittedName>
</protein>
<feature type="signal peptide" evidence="1">
    <location>
        <begin position="1"/>
        <end position="25"/>
    </location>
</feature>
<dbReference type="Pfam" id="PF16868">
    <property type="entry name" value="NMT1_3"/>
    <property type="match status" value="1"/>
</dbReference>
<accession>A0ABT9PR54</accession>
<evidence type="ECO:0000313" key="2">
    <source>
        <dbReference type="EMBL" id="MDP9836628.1"/>
    </source>
</evidence>
<dbReference type="NCBIfam" id="TIGR02122">
    <property type="entry name" value="TRAP_TAXI"/>
    <property type="match status" value="1"/>
</dbReference>
<keyword evidence="2" id="KW-0675">Receptor</keyword>
<organism evidence="2 3">
    <name type="scientific">Neorhizobium huautlense</name>
    <dbReference type="NCBI Taxonomy" id="67774"/>
    <lineage>
        <taxon>Bacteria</taxon>
        <taxon>Pseudomonadati</taxon>
        <taxon>Pseudomonadota</taxon>
        <taxon>Alphaproteobacteria</taxon>
        <taxon>Hyphomicrobiales</taxon>
        <taxon>Rhizobiaceae</taxon>
        <taxon>Rhizobium/Agrobacterium group</taxon>
        <taxon>Neorhizobium</taxon>
    </lineage>
</organism>
<dbReference type="EMBL" id="JAUSRF010000004">
    <property type="protein sequence ID" value="MDP9836628.1"/>
    <property type="molecule type" value="Genomic_DNA"/>
</dbReference>
<dbReference type="PANTHER" id="PTHR42941:SF1">
    <property type="entry name" value="SLL1037 PROTEIN"/>
    <property type="match status" value="1"/>
</dbReference>
<dbReference type="Gene3D" id="3.40.190.10">
    <property type="entry name" value="Periplasmic binding protein-like II"/>
    <property type="match status" value="2"/>
</dbReference>
<comment type="caution">
    <text evidence="2">The sequence shown here is derived from an EMBL/GenBank/DDBJ whole genome shotgun (WGS) entry which is preliminary data.</text>
</comment>
<proteinExistence type="predicted"/>
<name>A0ABT9PR54_9HYPH</name>
<sequence>MKIGTCSLIALALVAGIAAPRVAFSADPERNIMASGGGGTQLAIARDIAELGNKCGMPVNVVGSKGSLENFFGVRNRHNTQFGIVDGDILTYLNSYQGQNNDVRQAIQGMRIMFPLYDAEVHVVAREGINSLQDLRGKRVGVGEPDGSAYLTSQLIFDILRIQVSERVRGSGNDMVELLRQGEIDAMVRVGGAPLSLLNDGRIDDSFHLVPITDEVLRASYKGATLAAGTYGFQKSAVQTVSVKTLLMTYEYGTGKNAYYDKACKTVADFTSLIVDNIDELRRSGHQKWKDVNLTEVPKGWEIGMCVRKGLDTSYKVSCSQAANNAENQQYLNLLQERLKQR</sequence>